<evidence type="ECO:0000259" key="2">
    <source>
        <dbReference type="PROSITE" id="PS50943"/>
    </source>
</evidence>
<evidence type="ECO:0000256" key="1">
    <source>
        <dbReference type="ARBA" id="ARBA00023125"/>
    </source>
</evidence>
<evidence type="ECO:0000313" key="3">
    <source>
        <dbReference type="EMBL" id="MCQ4079919.1"/>
    </source>
</evidence>
<proteinExistence type="predicted"/>
<sequence length="190" mass="19975">MPDLDIVAQSLARNLKHLRQERGYSLDALAARSGVSRGMIIQIEQARTNPSIGTVVRIGDALGVSIAGLLDYADKPPVRLIGPDQAVRLWSTPAGSHGTLQAGTEAPGPLELWSWRLMPGEGHDSDPHPPGTAELIRVDAGELTLVVEGTEYLIPAGTTASFEAGVPHGYHNAGAVAAEMTLAISVPPPR</sequence>
<dbReference type="PANTHER" id="PTHR46797">
    <property type="entry name" value="HTH-TYPE TRANSCRIPTIONAL REGULATOR"/>
    <property type="match status" value="1"/>
</dbReference>
<dbReference type="InterPro" id="IPR050807">
    <property type="entry name" value="TransReg_Diox_bact_type"/>
</dbReference>
<dbReference type="SUPFAM" id="SSF47413">
    <property type="entry name" value="lambda repressor-like DNA-binding domains"/>
    <property type="match status" value="1"/>
</dbReference>
<keyword evidence="1" id="KW-0238">DNA-binding</keyword>
<comment type="caution">
    <text evidence="3">The sequence shown here is derived from an EMBL/GenBank/DDBJ whole genome shotgun (WGS) entry which is preliminary data.</text>
</comment>
<dbReference type="PROSITE" id="PS50943">
    <property type="entry name" value="HTH_CROC1"/>
    <property type="match status" value="1"/>
</dbReference>
<dbReference type="Pfam" id="PF01381">
    <property type="entry name" value="HTH_3"/>
    <property type="match status" value="1"/>
</dbReference>
<dbReference type="Proteomes" id="UP001057702">
    <property type="component" value="Unassembled WGS sequence"/>
</dbReference>
<dbReference type="Gene3D" id="1.10.260.40">
    <property type="entry name" value="lambda repressor-like DNA-binding domains"/>
    <property type="match status" value="1"/>
</dbReference>
<dbReference type="PANTHER" id="PTHR46797:SF1">
    <property type="entry name" value="METHYLPHOSPHONATE SYNTHASE"/>
    <property type="match status" value="1"/>
</dbReference>
<evidence type="ECO:0000313" key="4">
    <source>
        <dbReference type="Proteomes" id="UP001057702"/>
    </source>
</evidence>
<reference evidence="3" key="1">
    <citation type="submission" date="2022-06" db="EMBL/GenBank/DDBJ databases">
        <title>Draft genome sequence of Streptomyces sp. RB6PN25 isolated from peat swamp forest in Thailand.</title>
        <authorList>
            <person name="Duangmal K."/>
            <person name="Klaysubun C."/>
        </authorList>
    </citation>
    <scope>NUCLEOTIDE SEQUENCE</scope>
    <source>
        <strain evidence="3">RB6PN25</strain>
    </source>
</reference>
<dbReference type="InterPro" id="IPR011051">
    <property type="entry name" value="RmlC_Cupin_sf"/>
</dbReference>
<dbReference type="EMBL" id="JANFNG010000002">
    <property type="protein sequence ID" value="MCQ4079919.1"/>
    <property type="molecule type" value="Genomic_DNA"/>
</dbReference>
<dbReference type="InterPro" id="IPR001387">
    <property type="entry name" value="Cro/C1-type_HTH"/>
</dbReference>
<dbReference type="SMART" id="SM00530">
    <property type="entry name" value="HTH_XRE"/>
    <property type="match status" value="1"/>
</dbReference>
<dbReference type="RefSeq" id="WP_255918783.1">
    <property type="nucleotide sequence ID" value="NZ_JANFNG010000002.1"/>
</dbReference>
<dbReference type="CDD" id="cd02209">
    <property type="entry name" value="cupin_XRE_C"/>
    <property type="match status" value="1"/>
</dbReference>
<dbReference type="InterPro" id="IPR014710">
    <property type="entry name" value="RmlC-like_jellyroll"/>
</dbReference>
<feature type="domain" description="HTH cro/C1-type" evidence="2">
    <location>
        <begin position="15"/>
        <end position="69"/>
    </location>
</feature>
<gene>
    <name evidence="3" type="ORF">NGB36_04755</name>
</gene>
<organism evidence="3 4">
    <name type="scientific">Streptomyces humicola</name>
    <dbReference type="NCBI Taxonomy" id="2953240"/>
    <lineage>
        <taxon>Bacteria</taxon>
        <taxon>Bacillati</taxon>
        <taxon>Actinomycetota</taxon>
        <taxon>Actinomycetes</taxon>
        <taxon>Kitasatosporales</taxon>
        <taxon>Streptomycetaceae</taxon>
        <taxon>Streptomyces</taxon>
    </lineage>
</organism>
<protein>
    <submittedName>
        <fullName evidence="3">XRE family transcriptional regulator</fullName>
    </submittedName>
</protein>
<accession>A0ABT1PQG7</accession>
<dbReference type="InterPro" id="IPR013096">
    <property type="entry name" value="Cupin_2"/>
</dbReference>
<name>A0ABT1PQG7_9ACTN</name>
<dbReference type="CDD" id="cd00093">
    <property type="entry name" value="HTH_XRE"/>
    <property type="match status" value="1"/>
</dbReference>
<dbReference type="SUPFAM" id="SSF51182">
    <property type="entry name" value="RmlC-like cupins"/>
    <property type="match status" value="1"/>
</dbReference>
<keyword evidence="4" id="KW-1185">Reference proteome</keyword>
<dbReference type="Gene3D" id="2.60.120.10">
    <property type="entry name" value="Jelly Rolls"/>
    <property type="match status" value="1"/>
</dbReference>
<dbReference type="Pfam" id="PF07883">
    <property type="entry name" value="Cupin_2"/>
    <property type="match status" value="1"/>
</dbReference>
<dbReference type="InterPro" id="IPR010982">
    <property type="entry name" value="Lambda_DNA-bd_dom_sf"/>
</dbReference>